<evidence type="ECO:0000313" key="3">
    <source>
        <dbReference type="EMBL" id="OCK73257.1"/>
    </source>
</evidence>
<dbReference type="EMBL" id="KV745858">
    <property type="protein sequence ID" value="OCK73257.1"/>
    <property type="molecule type" value="Genomic_DNA"/>
</dbReference>
<evidence type="ECO:0000256" key="2">
    <source>
        <dbReference type="SAM" id="SignalP"/>
    </source>
</evidence>
<reference evidence="3 4" key="1">
    <citation type="journal article" date="2016" name="Nat. Commun.">
        <title>Ectomycorrhizal ecology is imprinted in the genome of the dominant symbiotic fungus Cenococcum geophilum.</title>
        <authorList>
            <consortium name="DOE Joint Genome Institute"/>
            <person name="Peter M."/>
            <person name="Kohler A."/>
            <person name="Ohm R.A."/>
            <person name="Kuo A."/>
            <person name="Krutzmann J."/>
            <person name="Morin E."/>
            <person name="Arend M."/>
            <person name="Barry K.W."/>
            <person name="Binder M."/>
            <person name="Choi C."/>
            <person name="Clum A."/>
            <person name="Copeland A."/>
            <person name="Grisel N."/>
            <person name="Haridas S."/>
            <person name="Kipfer T."/>
            <person name="LaButti K."/>
            <person name="Lindquist E."/>
            <person name="Lipzen A."/>
            <person name="Maire R."/>
            <person name="Meier B."/>
            <person name="Mihaltcheva S."/>
            <person name="Molinier V."/>
            <person name="Murat C."/>
            <person name="Poggeler S."/>
            <person name="Quandt C.A."/>
            <person name="Sperisen C."/>
            <person name="Tritt A."/>
            <person name="Tisserant E."/>
            <person name="Crous P.W."/>
            <person name="Henrissat B."/>
            <person name="Nehls U."/>
            <person name="Egli S."/>
            <person name="Spatafora J.W."/>
            <person name="Grigoriev I.V."/>
            <person name="Martin F.M."/>
        </authorList>
    </citation>
    <scope>NUCLEOTIDE SEQUENCE [LARGE SCALE GENOMIC DNA]</scope>
    <source>
        <strain evidence="3 4">CBS 459.81</strain>
    </source>
</reference>
<feature type="region of interest" description="Disordered" evidence="1">
    <location>
        <begin position="130"/>
        <end position="153"/>
    </location>
</feature>
<dbReference type="Proteomes" id="UP000250266">
    <property type="component" value="Unassembled WGS sequence"/>
</dbReference>
<feature type="signal peptide" evidence="2">
    <location>
        <begin position="1"/>
        <end position="28"/>
    </location>
</feature>
<gene>
    <name evidence="3" type="ORF">K432DRAFT_410843</name>
</gene>
<feature type="compositionally biased region" description="Basic and acidic residues" evidence="1">
    <location>
        <begin position="130"/>
        <end position="145"/>
    </location>
</feature>
<organism evidence="3 4">
    <name type="scientific">Lepidopterella palustris CBS 459.81</name>
    <dbReference type="NCBI Taxonomy" id="1314670"/>
    <lineage>
        <taxon>Eukaryota</taxon>
        <taxon>Fungi</taxon>
        <taxon>Dikarya</taxon>
        <taxon>Ascomycota</taxon>
        <taxon>Pezizomycotina</taxon>
        <taxon>Dothideomycetes</taxon>
        <taxon>Pleosporomycetidae</taxon>
        <taxon>Mytilinidiales</taxon>
        <taxon>Argynnaceae</taxon>
        <taxon>Lepidopterella</taxon>
    </lineage>
</organism>
<proteinExistence type="predicted"/>
<feature type="chain" id="PRO_5034872426" evidence="2">
    <location>
        <begin position="29"/>
        <end position="331"/>
    </location>
</feature>
<dbReference type="OrthoDB" id="4521144at2759"/>
<protein>
    <submittedName>
        <fullName evidence="3">Uncharacterized protein</fullName>
    </submittedName>
</protein>
<accession>A0A8E2DX05</accession>
<dbReference type="AlphaFoldDB" id="A0A8E2DX05"/>
<name>A0A8E2DX05_9PEZI</name>
<evidence type="ECO:0000313" key="4">
    <source>
        <dbReference type="Proteomes" id="UP000250266"/>
    </source>
</evidence>
<keyword evidence="4" id="KW-1185">Reference proteome</keyword>
<evidence type="ECO:0000256" key="1">
    <source>
        <dbReference type="SAM" id="MobiDB-lite"/>
    </source>
</evidence>
<sequence>MNYDGYLASLKLITVGAFLAFAAQSAFAAPAPLSTDQPSGSDGDDWVPAKIIDKRLATAPETIPSGDSDDWVPAYIIEKRSFEDASSIFSRDKPTSAHSSLAGCFKRLQPNWPNTQLTKTQGEECIKENYAKRDQNSDIGKRDEPDQAQSVQNGDDTLSAICSTANIVLSNFVTDGDLSTNLKKGTPSDLAGTICKNTLSAVASMGQPFTTVFEVQAGHKKGLSIVHAGRKLSLYATAASYAFDLTKPLIYQRAMDMCKQTVVNQAQTCTTNLYYGAADHQVDHVVKPFTGFWRKDVPSETGHQNAGPKSVLDMMFDFGFEMPPKKNHKHD</sequence>
<keyword evidence="2" id="KW-0732">Signal</keyword>